<dbReference type="Proteomes" id="UP000531594">
    <property type="component" value="Unassembled WGS sequence"/>
</dbReference>
<organism evidence="1 2">
    <name type="scientific">Bacillus benzoevorans</name>
    <dbReference type="NCBI Taxonomy" id="1456"/>
    <lineage>
        <taxon>Bacteria</taxon>
        <taxon>Bacillati</taxon>
        <taxon>Bacillota</taxon>
        <taxon>Bacilli</taxon>
        <taxon>Bacillales</taxon>
        <taxon>Bacillaceae</taxon>
        <taxon>Bacillus</taxon>
    </lineage>
</organism>
<reference evidence="1 2" key="1">
    <citation type="submission" date="2020-08" db="EMBL/GenBank/DDBJ databases">
        <title>Genomic Encyclopedia of Type Strains, Phase IV (KMG-IV): sequencing the most valuable type-strain genomes for metagenomic binning, comparative biology and taxonomic classification.</title>
        <authorList>
            <person name="Goeker M."/>
        </authorList>
    </citation>
    <scope>NUCLEOTIDE SEQUENCE [LARGE SCALE GENOMIC DNA]</scope>
    <source>
        <strain evidence="1 2">DSM 5391</strain>
    </source>
</reference>
<proteinExistence type="predicted"/>
<dbReference type="RefSeq" id="WP_377802078.1">
    <property type="nucleotide sequence ID" value="NZ_JBHLZA010000020.1"/>
</dbReference>
<dbReference type="AlphaFoldDB" id="A0A7X0HR20"/>
<evidence type="ECO:0000313" key="1">
    <source>
        <dbReference type="EMBL" id="MBB6444050.1"/>
    </source>
</evidence>
<evidence type="ECO:0000313" key="2">
    <source>
        <dbReference type="Proteomes" id="UP000531594"/>
    </source>
</evidence>
<name>A0A7X0HR20_9BACI</name>
<gene>
    <name evidence="1" type="ORF">HNR53_000638</name>
</gene>
<comment type="caution">
    <text evidence="1">The sequence shown here is derived from an EMBL/GenBank/DDBJ whole genome shotgun (WGS) entry which is preliminary data.</text>
</comment>
<accession>A0A7X0HR20</accession>
<dbReference type="EMBL" id="JACHGK010000001">
    <property type="protein sequence ID" value="MBB6444050.1"/>
    <property type="molecule type" value="Genomic_DNA"/>
</dbReference>
<sequence length="56" mass="6378">MFSFILVVCKKISFHANQLVKAIESIEKGRSLAQELSLPEVVETFSELNKRLQAEK</sequence>
<protein>
    <submittedName>
        <fullName evidence="1">Uncharacterized protein</fullName>
    </submittedName>
</protein>
<keyword evidence="2" id="KW-1185">Reference proteome</keyword>